<accession>A0A7R9Q397</accession>
<reference evidence="1" key="1">
    <citation type="submission" date="2020-11" db="EMBL/GenBank/DDBJ databases">
        <authorList>
            <person name="Tran Van P."/>
        </authorList>
    </citation>
    <scope>NUCLEOTIDE SEQUENCE</scope>
</reference>
<organism evidence="1">
    <name type="scientific">Medioppia subpectinata</name>
    <dbReference type="NCBI Taxonomy" id="1979941"/>
    <lineage>
        <taxon>Eukaryota</taxon>
        <taxon>Metazoa</taxon>
        <taxon>Ecdysozoa</taxon>
        <taxon>Arthropoda</taxon>
        <taxon>Chelicerata</taxon>
        <taxon>Arachnida</taxon>
        <taxon>Acari</taxon>
        <taxon>Acariformes</taxon>
        <taxon>Sarcoptiformes</taxon>
        <taxon>Oribatida</taxon>
        <taxon>Brachypylina</taxon>
        <taxon>Oppioidea</taxon>
        <taxon>Oppiidae</taxon>
        <taxon>Medioppia</taxon>
    </lineage>
</organism>
<dbReference type="OrthoDB" id="10618048at2759"/>
<evidence type="ECO:0000313" key="1">
    <source>
        <dbReference type="EMBL" id="CAD7629886.1"/>
    </source>
</evidence>
<dbReference type="EMBL" id="OC862015">
    <property type="protein sequence ID" value="CAD7629886.1"/>
    <property type="molecule type" value="Genomic_DNA"/>
</dbReference>
<name>A0A7R9Q397_9ACAR</name>
<keyword evidence="2" id="KW-1185">Reference proteome</keyword>
<gene>
    <name evidence="1" type="ORF">OSB1V03_LOCUS10301</name>
</gene>
<dbReference type="AlphaFoldDB" id="A0A7R9Q397"/>
<proteinExistence type="predicted"/>
<dbReference type="EMBL" id="CAJPIZ010007440">
    <property type="protein sequence ID" value="CAG2110316.1"/>
    <property type="molecule type" value="Genomic_DNA"/>
</dbReference>
<sequence>MTIYPTLIHIDNDFHDSHNNYFPAITLCTDIKDSCVGQTSDRMFQRFRAKDVLKDIYILQSNESINLAPDQALIFKLVTFQPNGSWWIYIHHSYDTASGYGWDAIEVLPRKQYKISYILNSYHLLAKPYATQCIHYSSQTQYMSRKDCVRRCRRTVSEQSCGSAIVGHEVDVHRGEPTARFTNTCVRQLDFKPICERMCPHMDCHKHYFTPKVLGSKRIGADHTVVELTVPSEPETIVWRADSLEISSKYLPSNQPSVQSTTKCRSRALNVLIGGSFSTLTTSLDDHSIDGK</sequence>
<protein>
    <submittedName>
        <fullName evidence="1">Uncharacterized protein</fullName>
    </submittedName>
</protein>
<dbReference type="Proteomes" id="UP000759131">
    <property type="component" value="Unassembled WGS sequence"/>
</dbReference>
<evidence type="ECO:0000313" key="2">
    <source>
        <dbReference type="Proteomes" id="UP000759131"/>
    </source>
</evidence>